<dbReference type="InterPro" id="IPR050474">
    <property type="entry name" value="Hel308_SKI2-like"/>
</dbReference>
<keyword evidence="3 6" id="KW-0347">Helicase</keyword>
<reference evidence="6 7" key="1">
    <citation type="submission" date="2020-04" db="EMBL/GenBank/DDBJ databases">
        <title>Description of novel Gluconacetobacter.</title>
        <authorList>
            <person name="Sombolestani A."/>
        </authorList>
    </citation>
    <scope>NUCLEOTIDE SEQUENCE [LARGE SCALE GENOMIC DNA]</scope>
    <source>
        <strain evidence="6 7">LMG 21311</strain>
    </source>
</reference>
<comment type="caution">
    <text evidence="6">The sequence shown here is derived from an EMBL/GenBank/DDBJ whole genome shotgun (WGS) entry which is preliminary data.</text>
</comment>
<keyword evidence="7" id="KW-1185">Reference proteome</keyword>
<dbReference type="EMBL" id="JABEQF010000019">
    <property type="protein sequence ID" value="MBB2191635.1"/>
    <property type="molecule type" value="Genomic_DNA"/>
</dbReference>
<dbReference type="AlphaFoldDB" id="A0A7W4JVF8"/>
<dbReference type="GO" id="GO:0005524">
    <property type="term" value="F:ATP binding"/>
    <property type="evidence" value="ECO:0007669"/>
    <property type="project" value="UniProtKB-KW"/>
</dbReference>
<proteinExistence type="predicted"/>
<dbReference type="InterPro" id="IPR027417">
    <property type="entry name" value="P-loop_NTPase"/>
</dbReference>
<dbReference type="Gene3D" id="3.40.50.300">
    <property type="entry name" value="P-loop containing nucleotide triphosphate hydrolases"/>
    <property type="match status" value="2"/>
</dbReference>
<dbReference type="InterPro" id="IPR014001">
    <property type="entry name" value="Helicase_ATP-bd"/>
</dbReference>
<evidence type="ECO:0000256" key="3">
    <source>
        <dbReference type="ARBA" id="ARBA00022806"/>
    </source>
</evidence>
<dbReference type="PANTHER" id="PTHR47961">
    <property type="entry name" value="DNA POLYMERASE THETA, PUTATIVE (AFU_ORTHOLOGUE AFUA_1G05260)-RELATED"/>
    <property type="match status" value="1"/>
</dbReference>
<dbReference type="SMART" id="SM00487">
    <property type="entry name" value="DEXDc"/>
    <property type="match status" value="1"/>
</dbReference>
<dbReference type="PANTHER" id="PTHR47961:SF10">
    <property type="entry name" value="ATP-DEPENDENT DNA HELICASE HEL308"/>
    <property type="match status" value="1"/>
</dbReference>
<dbReference type="Proteomes" id="UP000555756">
    <property type="component" value="Unassembled WGS sequence"/>
</dbReference>
<evidence type="ECO:0000313" key="7">
    <source>
        <dbReference type="Proteomes" id="UP000555756"/>
    </source>
</evidence>
<dbReference type="PROSITE" id="PS51192">
    <property type="entry name" value="HELICASE_ATP_BIND_1"/>
    <property type="match status" value="1"/>
</dbReference>
<evidence type="ECO:0000256" key="4">
    <source>
        <dbReference type="ARBA" id="ARBA00022840"/>
    </source>
</evidence>
<dbReference type="GO" id="GO:0016787">
    <property type="term" value="F:hydrolase activity"/>
    <property type="evidence" value="ECO:0007669"/>
    <property type="project" value="UniProtKB-KW"/>
</dbReference>
<feature type="domain" description="Helicase ATP-binding" evidence="5">
    <location>
        <begin position="266"/>
        <end position="439"/>
    </location>
</feature>
<evidence type="ECO:0000313" key="6">
    <source>
        <dbReference type="EMBL" id="MBB2191635.1"/>
    </source>
</evidence>
<dbReference type="GO" id="GO:0003676">
    <property type="term" value="F:nucleic acid binding"/>
    <property type="evidence" value="ECO:0007669"/>
    <property type="project" value="InterPro"/>
</dbReference>
<protein>
    <submittedName>
        <fullName evidence="6">DEAD/DEAH box helicase</fullName>
    </submittedName>
</protein>
<organism evidence="6 7">
    <name type="scientific">Gluconacetobacter azotocaptans</name>
    <dbReference type="NCBI Taxonomy" id="142834"/>
    <lineage>
        <taxon>Bacteria</taxon>
        <taxon>Pseudomonadati</taxon>
        <taxon>Pseudomonadota</taxon>
        <taxon>Alphaproteobacteria</taxon>
        <taxon>Acetobacterales</taxon>
        <taxon>Acetobacteraceae</taxon>
        <taxon>Gluconacetobacter</taxon>
    </lineage>
</organism>
<dbReference type="SMART" id="SM00490">
    <property type="entry name" value="HELICc"/>
    <property type="match status" value="1"/>
</dbReference>
<accession>A0A7W4JVF8</accession>
<keyword evidence="2" id="KW-0378">Hydrolase</keyword>
<name>A0A7W4JVF8_9PROT</name>
<dbReference type="SUPFAM" id="SSF52540">
    <property type="entry name" value="P-loop containing nucleoside triphosphate hydrolases"/>
    <property type="match status" value="1"/>
</dbReference>
<evidence type="ECO:0000256" key="2">
    <source>
        <dbReference type="ARBA" id="ARBA00022801"/>
    </source>
</evidence>
<evidence type="ECO:0000256" key="1">
    <source>
        <dbReference type="ARBA" id="ARBA00022741"/>
    </source>
</evidence>
<dbReference type="GO" id="GO:0004386">
    <property type="term" value="F:helicase activity"/>
    <property type="evidence" value="ECO:0007669"/>
    <property type="project" value="UniProtKB-KW"/>
</dbReference>
<keyword evidence="4" id="KW-0067">ATP-binding</keyword>
<evidence type="ECO:0000259" key="5">
    <source>
        <dbReference type="PROSITE" id="PS51192"/>
    </source>
</evidence>
<dbReference type="InterPro" id="IPR011545">
    <property type="entry name" value="DEAD/DEAH_box_helicase_dom"/>
</dbReference>
<keyword evidence="1" id="KW-0547">Nucleotide-binding</keyword>
<dbReference type="Pfam" id="PF00270">
    <property type="entry name" value="DEAD"/>
    <property type="match status" value="1"/>
</dbReference>
<sequence>MSAQPMKPEANSLTILSTARARAKMHEFRVAPEDFNRLPRDPFMLFELAIGILGDISSSIADTIGGAPGVGMPTPAGWVEADNPRDALRFASVFFDAYLNAKLDAELTVEFSLLCAASYYIAGNVGSAAVIARHMPVPDVDLSGGLGVLLYKILRNDFTPVEGGHTHQLATSRLLGTLGSFFRLEVGAAAVADAVRHIRQYFHRAGSPRELLYADLFGALCAMKIQNGSRTILPNASGLSIDLWRSALAKVHFPIELWPAQQRIAQAGILQGRSAVIQMPTSAGKTRATELIIRSAFLSGRAHLAIIVAPYRSLCHDIRSDLATAFAGENVRLDEASDSFQLDLVLDFLFAEDSVLVVTPEKLLYMLRRAPELADRIGLLIYDEGHQFDGITRGPTYELLLTSLRMALSAEAQTVLISAVIGNASDISAWLIDDPEAVIGGEGLLPTAKSIAFASWQDQRGRLEYVRPEDPSEREFFVPRIIADMEIPRRGRERIQRRFPEKTGGDVGLFLGLHVVPNGSVAIFCGRKDSVTKICSRAVDLMDRRLEMEWPVAQSDASEIEKLRALSEYQLGAAAPATRAAALGIFAHHADTPHGIRLAIEYAMKEDLAKFVVCTSTLAQGVNFPLRYLIVTSMRQGGEQILVRDFHNLMGRAGRAGMHTEGSVIFSTPSIYDQRKQINGRWTWNNVTELLDANNSEPSHSSILALFNPYVQRQPPIVQEMSSAWLNLSFADAARIDAVVAEALAVQPNISEREFRRFIEGRARAVQNIAAFLMANMTFADGEDMGARTTELATHTLAYFLADDATRLQLIEVFRSIGQAIIANTDGDQRALIRRSPLPPAAVAELQTWVVENLDSLRAAAVEGRLFAEISPVILRFVSSRAVRTISVPAIIPRALQEWVAGRTYASIFETLSEAGVRVSGGHVTVEDTVALCESGFGFDAAMIAASIADLTEDLDGQLHSAAAFLQRQIKYGLTDRATIAFHEAGFADRYVATVLGMAWANVTDRSGVRAACRQEEVMRAVLANIPSYFMTVAAELGGWV</sequence>
<dbReference type="InterPro" id="IPR001650">
    <property type="entry name" value="Helicase_C-like"/>
</dbReference>
<gene>
    <name evidence="6" type="ORF">HLH34_17005</name>
</gene>